<evidence type="ECO:0000256" key="6">
    <source>
        <dbReference type="RuleBase" id="RU004203"/>
    </source>
</evidence>
<dbReference type="Gene3D" id="3.60.20.10">
    <property type="entry name" value="Glutamine Phosphoribosylpyrophosphate, subunit 1, domain 1"/>
    <property type="match status" value="1"/>
</dbReference>
<keyword evidence="2 6" id="KW-0647">Proteasome</keyword>
<evidence type="ECO:0000313" key="7">
    <source>
        <dbReference type="EMBL" id="KAL0851603.1"/>
    </source>
</evidence>
<comment type="subunit">
    <text evidence="5">The 26S proteasome consists of a 20S proteasome core and two 19S regulatory subunits. The 20S proteasome core is composed of 28 subunits that are arranged in four stacked rings, resulting in a barrel-shaped structure. The two end rings are each formed by seven alpha subunits, and the two central rings are each formed by seven beta subunits. The catalytic chamber with the active sites is on the inside of the barrel.</text>
</comment>
<sequence length="211" mass="23352">MSSIGISVFQCLLGIQCNTFTMIAADQMNTQSIIVLKDDEDKLHKISDRLIMGLNGSAGDTLQFSQFVAKNIHLYKMRNGYKLDTAAVVHFTRKNLADALKSGNPCMVNMLVAGYDDKEGGMLYSLDFLAACVKVPFAAHGFAGLFCLSILDRYYKPTLTEPESYEVLKMCVREIHKRLFLNLPNFSVKVVSAQGVKTLPVINPATFVLAK</sequence>
<evidence type="ECO:0000313" key="8">
    <source>
        <dbReference type="Proteomes" id="UP001549921"/>
    </source>
</evidence>
<comment type="function">
    <text evidence="4">Non-catalytic component of the proteasome, a multicatalytic proteinase complex which is characterized by its ability to cleave peptides with Arg, Phe, Tyr, Leu, and Glu adjacent to the leaving group at neutral or slightly basic pH. The proteasome has an ATP-dependent proteolytic activity.</text>
</comment>
<dbReference type="SUPFAM" id="SSF56235">
    <property type="entry name" value="N-terminal nucleophile aminohydrolases (Ntn hydrolases)"/>
    <property type="match status" value="1"/>
</dbReference>
<dbReference type="CDD" id="cd03758">
    <property type="entry name" value="proteasome_beta_type_2"/>
    <property type="match status" value="1"/>
</dbReference>
<dbReference type="PROSITE" id="PS00854">
    <property type="entry name" value="PROTEASOME_BETA_1"/>
    <property type="match status" value="1"/>
</dbReference>
<dbReference type="EMBL" id="JBEDNZ010000002">
    <property type="protein sequence ID" value="KAL0851603.1"/>
    <property type="molecule type" value="Genomic_DNA"/>
</dbReference>
<comment type="subunit">
    <text evidence="6">Component of the proteasome complex.</text>
</comment>
<evidence type="ECO:0000256" key="5">
    <source>
        <dbReference type="ARBA" id="ARBA00026071"/>
    </source>
</evidence>
<dbReference type="PROSITE" id="PS51476">
    <property type="entry name" value="PROTEASOME_BETA_2"/>
    <property type="match status" value="1"/>
</dbReference>
<evidence type="ECO:0000256" key="3">
    <source>
        <dbReference type="ARBA" id="ARBA00023242"/>
    </source>
</evidence>
<dbReference type="GO" id="GO:0000502">
    <property type="term" value="C:proteasome complex"/>
    <property type="evidence" value="ECO:0007669"/>
    <property type="project" value="UniProtKB-KW"/>
</dbReference>
<dbReference type="PANTHER" id="PTHR32194">
    <property type="entry name" value="METALLOPROTEASE TLDD"/>
    <property type="match status" value="1"/>
</dbReference>
<dbReference type="Pfam" id="PF00227">
    <property type="entry name" value="Proteasome"/>
    <property type="match status" value="1"/>
</dbReference>
<protein>
    <recommendedName>
        <fullName evidence="6">Proteasome subunit beta</fullName>
    </recommendedName>
</protein>
<keyword evidence="3 6" id="KW-0539">Nucleus</keyword>
<reference evidence="7 8" key="1">
    <citation type="submission" date="2024-06" db="EMBL/GenBank/DDBJ databases">
        <title>A chromosome-level genome assembly of beet webworm, Loxostege sticticalis.</title>
        <authorList>
            <person name="Zhang Y."/>
        </authorList>
    </citation>
    <scope>NUCLEOTIDE SEQUENCE [LARGE SCALE GENOMIC DNA]</scope>
    <source>
        <strain evidence="7">AQ028</strain>
        <tissue evidence="7">Male pupae</tissue>
    </source>
</reference>
<dbReference type="AlphaFoldDB" id="A0ABD0TR04"/>
<comment type="subcellular location">
    <subcellularLocation>
        <location evidence="6">Cytoplasm</location>
    </subcellularLocation>
    <subcellularLocation>
        <location evidence="6">Nucleus</location>
    </subcellularLocation>
</comment>
<dbReference type="InterPro" id="IPR023333">
    <property type="entry name" value="Proteasome_suB-type"/>
</dbReference>
<evidence type="ECO:0000256" key="1">
    <source>
        <dbReference type="ARBA" id="ARBA00022490"/>
    </source>
</evidence>
<dbReference type="Proteomes" id="UP001549921">
    <property type="component" value="Unassembled WGS sequence"/>
</dbReference>
<name>A0ABD0TR04_LOXSC</name>
<dbReference type="GO" id="GO:0005634">
    <property type="term" value="C:nucleus"/>
    <property type="evidence" value="ECO:0007669"/>
    <property type="project" value="UniProtKB-SubCell"/>
</dbReference>
<dbReference type="PANTHER" id="PTHR32194:SF2">
    <property type="entry name" value="PROTEASOME SUBUNIT BETA TYPE-1"/>
    <property type="match status" value="1"/>
</dbReference>
<dbReference type="InterPro" id="IPR029055">
    <property type="entry name" value="Ntn_hydrolases_N"/>
</dbReference>
<keyword evidence="1 6" id="KW-0963">Cytoplasm</keyword>
<dbReference type="GO" id="GO:0005737">
    <property type="term" value="C:cytoplasm"/>
    <property type="evidence" value="ECO:0007669"/>
    <property type="project" value="UniProtKB-SubCell"/>
</dbReference>
<comment type="caution">
    <text evidence="7">The sequence shown here is derived from an EMBL/GenBank/DDBJ whole genome shotgun (WGS) entry which is preliminary data.</text>
</comment>
<evidence type="ECO:0000256" key="4">
    <source>
        <dbReference type="ARBA" id="ARBA00024953"/>
    </source>
</evidence>
<gene>
    <name evidence="7" type="ORF">ABMA28_007382</name>
</gene>
<dbReference type="InterPro" id="IPR001353">
    <property type="entry name" value="Proteasome_sua/b"/>
</dbReference>
<proteinExistence type="inferred from homology"/>
<comment type="function">
    <text evidence="6">Component of the proteasome, a multicatalytic proteinase complex which is characterized by its ability to cleave peptides with Arg, Phe, Tyr, Leu, and Glu adjacent to the leaving group at neutral or slightly basic pH. The proteasome has an ATP-dependent proteolytic activity.</text>
</comment>
<comment type="similarity">
    <text evidence="6">Belongs to the peptidase T1B family.</text>
</comment>
<evidence type="ECO:0000256" key="2">
    <source>
        <dbReference type="ARBA" id="ARBA00022942"/>
    </source>
</evidence>
<dbReference type="InterPro" id="IPR016050">
    <property type="entry name" value="Proteasome_bsu_CS"/>
</dbReference>
<dbReference type="InterPro" id="IPR035206">
    <property type="entry name" value="Proteasome_beta2"/>
</dbReference>
<accession>A0ABD0TR04</accession>
<organism evidence="7 8">
    <name type="scientific">Loxostege sticticalis</name>
    <name type="common">Beet webworm moth</name>
    <dbReference type="NCBI Taxonomy" id="481309"/>
    <lineage>
        <taxon>Eukaryota</taxon>
        <taxon>Metazoa</taxon>
        <taxon>Ecdysozoa</taxon>
        <taxon>Arthropoda</taxon>
        <taxon>Hexapoda</taxon>
        <taxon>Insecta</taxon>
        <taxon>Pterygota</taxon>
        <taxon>Neoptera</taxon>
        <taxon>Endopterygota</taxon>
        <taxon>Lepidoptera</taxon>
        <taxon>Glossata</taxon>
        <taxon>Ditrysia</taxon>
        <taxon>Pyraloidea</taxon>
        <taxon>Crambidae</taxon>
        <taxon>Pyraustinae</taxon>
        <taxon>Loxostege</taxon>
    </lineage>
</organism>